<keyword evidence="3" id="KW-1185">Reference proteome</keyword>
<evidence type="ECO:0000313" key="2">
    <source>
        <dbReference type="EMBL" id="KAF2771434.1"/>
    </source>
</evidence>
<gene>
    <name evidence="2" type="ORF">EJ03DRAFT_334744</name>
</gene>
<feature type="chain" id="PRO_5026034829" description="Cyanovirin-N domain-containing protein" evidence="1">
    <location>
        <begin position="21"/>
        <end position="122"/>
    </location>
</feature>
<protein>
    <recommendedName>
        <fullName evidence="4">Cyanovirin-N domain-containing protein</fullName>
    </recommendedName>
</protein>
<reference evidence="2" key="1">
    <citation type="journal article" date="2020" name="Stud. Mycol.">
        <title>101 Dothideomycetes genomes: a test case for predicting lifestyles and emergence of pathogens.</title>
        <authorList>
            <person name="Haridas S."/>
            <person name="Albert R."/>
            <person name="Binder M."/>
            <person name="Bloem J."/>
            <person name="Labutti K."/>
            <person name="Salamov A."/>
            <person name="Andreopoulos B."/>
            <person name="Baker S."/>
            <person name="Barry K."/>
            <person name="Bills G."/>
            <person name="Bluhm B."/>
            <person name="Cannon C."/>
            <person name="Castanera R."/>
            <person name="Culley D."/>
            <person name="Daum C."/>
            <person name="Ezra D."/>
            <person name="Gonzalez J."/>
            <person name="Henrissat B."/>
            <person name="Kuo A."/>
            <person name="Liang C."/>
            <person name="Lipzen A."/>
            <person name="Lutzoni F."/>
            <person name="Magnuson J."/>
            <person name="Mondo S."/>
            <person name="Nolan M."/>
            <person name="Ohm R."/>
            <person name="Pangilinan J."/>
            <person name="Park H.-J."/>
            <person name="Ramirez L."/>
            <person name="Alfaro M."/>
            <person name="Sun H."/>
            <person name="Tritt A."/>
            <person name="Yoshinaga Y."/>
            <person name="Zwiers L.-H."/>
            <person name="Turgeon B."/>
            <person name="Goodwin S."/>
            <person name="Spatafora J."/>
            <person name="Crous P."/>
            <person name="Grigoriev I."/>
        </authorList>
    </citation>
    <scope>NUCLEOTIDE SEQUENCE</scope>
    <source>
        <strain evidence="2">CBS 116005</strain>
    </source>
</reference>
<sequence>MKTATTINLLLTVLASIAHAKKHCYCPDFPPADMQGKIFPKSLNACATRDNGLQATTVACRALGQKAKMDGTNCVASELAGNFDPLNPGPANPDNDIDENVWIGLCDPYAMKAKGFQGVCMP</sequence>
<evidence type="ECO:0000313" key="3">
    <source>
        <dbReference type="Proteomes" id="UP000799436"/>
    </source>
</evidence>
<evidence type="ECO:0000256" key="1">
    <source>
        <dbReference type="SAM" id="SignalP"/>
    </source>
</evidence>
<evidence type="ECO:0008006" key="4">
    <source>
        <dbReference type="Google" id="ProtNLM"/>
    </source>
</evidence>
<organism evidence="2 3">
    <name type="scientific">Teratosphaeria nubilosa</name>
    <dbReference type="NCBI Taxonomy" id="161662"/>
    <lineage>
        <taxon>Eukaryota</taxon>
        <taxon>Fungi</taxon>
        <taxon>Dikarya</taxon>
        <taxon>Ascomycota</taxon>
        <taxon>Pezizomycotina</taxon>
        <taxon>Dothideomycetes</taxon>
        <taxon>Dothideomycetidae</taxon>
        <taxon>Mycosphaerellales</taxon>
        <taxon>Teratosphaeriaceae</taxon>
        <taxon>Teratosphaeria</taxon>
    </lineage>
</organism>
<accession>A0A6G1LGZ0</accession>
<dbReference type="EMBL" id="ML995819">
    <property type="protein sequence ID" value="KAF2771434.1"/>
    <property type="molecule type" value="Genomic_DNA"/>
</dbReference>
<dbReference type="Proteomes" id="UP000799436">
    <property type="component" value="Unassembled WGS sequence"/>
</dbReference>
<feature type="signal peptide" evidence="1">
    <location>
        <begin position="1"/>
        <end position="20"/>
    </location>
</feature>
<keyword evidence="1" id="KW-0732">Signal</keyword>
<name>A0A6G1LGZ0_9PEZI</name>
<proteinExistence type="predicted"/>
<dbReference type="AlphaFoldDB" id="A0A6G1LGZ0"/>